<dbReference type="Proteomes" id="UP000188276">
    <property type="component" value="Unassembled WGS sequence"/>
</dbReference>
<dbReference type="SUPFAM" id="SSF58104">
    <property type="entry name" value="Methyl-accepting chemotaxis protein (MCP) signaling domain"/>
    <property type="match status" value="1"/>
</dbReference>
<evidence type="ECO:0000313" key="2">
    <source>
        <dbReference type="Proteomes" id="UP000188276"/>
    </source>
</evidence>
<organism evidence="1 2">
    <name type="scientific">Vibrio ruber (strain DSM 16370 / JCM 11486 / BCRC 17186 / CECT 7878 / LMG 23124 / VR1)</name>
    <dbReference type="NCBI Taxonomy" id="1123498"/>
    <lineage>
        <taxon>Bacteria</taxon>
        <taxon>Pseudomonadati</taxon>
        <taxon>Pseudomonadota</taxon>
        <taxon>Gammaproteobacteria</taxon>
        <taxon>Vibrionales</taxon>
        <taxon>Vibrionaceae</taxon>
        <taxon>Vibrio</taxon>
    </lineage>
</organism>
<dbReference type="EMBL" id="FULE01000057">
    <property type="protein sequence ID" value="SJN59813.1"/>
    <property type="molecule type" value="Genomic_DNA"/>
</dbReference>
<proteinExistence type="predicted"/>
<dbReference type="AlphaFoldDB" id="A0A1R4LTM8"/>
<reference evidence="2" key="1">
    <citation type="submission" date="2017-02" db="EMBL/GenBank/DDBJ databases">
        <authorList>
            <person name="Rodrigo-Torres L."/>
            <person name="Arahal R.D."/>
            <person name="Lucena T."/>
        </authorList>
    </citation>
    <scope>NUCLEOTIDE SEQUENCE [LARGE SCALE GENOMIC DNA]</scope>
    <source>
        <strain evidence="2">CECT 7878</strain>
    </source>
</reference>
<keyword evidence="2" id="KW-1185">Reference proteome</keyword>
<name>A0A1R4LTM8_VIBR1</name>
<evidence type="ECO:0000313" key="1">
    <source>
        <dbReference type="EMBL" id="SJN59813.1"/>
    </source>
</evidence>
<gene>
    <name evidence="1" type="ORF">VR7878_03710</name>
</gene>
<sequence length="67" mass="7383">MQNKKNSHFAKNASERVIQINFGNGPLSEQLTALSEATKEINPILDMIHSLAAQTDLSERIPSITYG</sequence>
<accession>A0A1R4LTM8</accession>
<protein>
    <submittedName>
        <fullName evidence="1">Uncharacterized protein</fullName>
    </submittedName>
</protein>